<dbReference type="InParanoid" id="A0A7J7D2Q2"/>
<dbReference type="AlphaFoldDB" id="A0A7J7D2Q2"/>
<dbReference type="PANTHER" id="PTHR46898">
    <property type="entry name" value="SENESCENCE-ASSOCIATED CARBOXYLESTERASE 101"/>
    <property type="match status" value="1"/>
</dbReference>
<dbReference type="Proteomes" id="UP000593562">
    <property type="component" value="Unassembled WGS sequence"/>
</dbReference>
<evidence type="ECO:0000259" key="1">
    <source>
        <dbReference type="Pfam" id="PF18117"/>
    </source>
</evidence>
<name>A0A7J7D2Q2_TRIWF</name>
<organism evidence="2 3">
    <name type="scientific">Tripterygium wilfordii</name>
    <name type="common">Thunder God vine</name>
    <dbReference type="NCBI Taxonomy" id="458696"/>
    <lineage>
        <taxon>Eukaryota</taxon>
        <taxon>Viridiplantae</taxon>
        <taxon>Streptophyta</taxon>
        <taxon>Embryophyta</taxon>
        <taxon>Tracheophyta</taxon>
        <taxon>Spermatophyta</taxon>
        <taxon>Magnoliopsida</taxon>
        <taxon>eudicotyledons</taxon>
        <taxon>Gunneridae</taxon>
        <taxon>Pentapetalae</taxon>
        <taxon>rosids</taxon>
        <taxon>fabids</taxon>
        <taxon>Celastrales</taxon>
        <taxon>Celastraceae</taxon>
        <taxon>Tripterygium</taxon>
    </lineage>
</organism>
<dbReference type="GO" id="GO:0006952">
    <property type="term" value="P:defense response"/>
    <property type="evidence" value="ECO:0007669"/>
    <property type="project" value="InterPro"/>
</dbReference>
<gene>
    <name evidence="2" type="ORF">HS088_TW11G00413</name>
</gene>
<evidence type="ECO:0000313" key="3">
    <source>
        <dbReference type="Proteomes" id="UP000593562"/>
    </source>
</evidence>
<feature type="domain" description="EDS1 EP" evidence="1">
    <location>
        <begin position="71"/>
        <end position="112"/>
    </location>
</feature>
<accession>A0A7J7D2Q2</accession>
<comment type="caution">
    <text evidence="2">The sequence shown here is derived from an EMBL/GenBank/DDBJ whole genome shotgun (WGS) entry which is preliminary data.</text>
</comment>
<dbReference type="GO" id="GO:0052689">
    <property type="term" value="F:carboxylic ester hydrolase activity"/>
    <property type="evidence" value="ECO:0007669"/>
    <property type="project" value="InterPro"/>
</dbReference>
<dbReference type="EMBL" id="JAAARO010000011">
    <property type="protein sequence ID" value="KAF5740346.1"/>
    <property type="molecule type" value="Genomic_DNA"/>
</dbReference>
<dbReference type="Pfam" id="PF18117">
    <property type="entry name" value="EDS1_EP"/>
    <property type="match status" value="1"/>
</dbReference>
<sequence>MANRRLREHCGAPKLKNVWLKEISLLYQRTRKSLQAVIILQLEAIGFRISQEKCLDPTKKLNEVKITMALLEWYKKSNHNNVGYYDSYKNRGRRIDREVSMPKRVLTNYWKKKNVEAILSEDSCFWGNVEEATTSCRLLKDLLKNCQETF</sequence>
<keyword evidence="3" id="KW-1185">Reference proteome</keyword>
<proteinExistence type="predicted"/>
<dbReference type="InterPro" id="IPR044603">
    <property type="entry name" value="SAG101-like"/>
</dbReference>
<reference evidence="2 3" key="1">
    <citation type="journal article" date="2020" name="Nat. Commun.">
        <title>Genome of Tripterygium wilfordii and identification of cytochrome P450 involved in triptolide biosynthesis.</title>
        <authorList>
            <person name="Tu L."/>
            <person name="Su P."/>
            <person name="Zhang Z."/>
            <person name="Gao L."/>
            <person name="Wang J."/>
            <person name="Hu T."/>
            <person name="Zhou J."/>
            <person name="Zhang Y."/>
            <person name="Zhao Y."/>
            <person name="Liu Y."/>
            <person name="Song Y."/>
            <person name="Tong Y."/>
            <person name="Lu Y."/>
            <person name="Yang J."/>
            <person name="Xu C."/>
            <person name="Jia M."/>
            <person name="Peters R.J."/>
            <person name="Huang L."/>
            <person name="Gao W."/>
        </authorList>
    </citation>
    <scope>NUCLEOTIDE SEQUENCE [LARGE SCALE GENOMIC DNA]</scope>
    <source>
        <strain evidence="3">cv. XIE 37</strain>
        <tissue evidence="2">Leaf</tissue>
    </source>
</reference>
<dbReference type="InterPro" id="IPR041266">
    <property type="entry name" value="EDS1_EP"/>
</dbReference>
<dbReference type="PANTHER" id="PTHR46898:SF3">
    <property type="entry name" value="FUNGAL LIPASE-LIKE DOMAIN-CONTAINING PROTEIN"/>
    <property type="match status" value="1"/>
</dbReference>
<evidence type="ECO:0000313" key="2">
    <source>
        <dbReference type="EMBL" id="KAF5740346.1"/>
    </source>
</evidence>
<protein>
    <submittedName>
        <fullName evidence="2">Lipase</fullName>
    </submittedName>
</protein>